<accession>A0A1X6MYP0</accession>
<evidence type="ECO:0000259" key="1">
    <source>
        <dbReference type="Pfam" id="PF22936"/>
    </source>
</evidence>
<keyword evidence="3" id="KW-1185">Reference proteome</keyword>
<dbReference type="EMBL" id="KZ110598">
    <property type="protein sequence ID" value="OSX61491.1"/>
    <property type="molecule type" value="Genomic_DNA"/>
</dbReference>
<dbReference type="STRING" id="670580.A0A1X6MYP0"/>
<feature type="non-terminal residue" evidence="2">
    <location>
        <position position="108"/>
    </location>
</feature>
<dbReference type="InterPro" id="IPR054722">
    <property type="entry name" value="PolX-like_BBD"/>
</dbReference>
<evidence type="ECO:0000313" key="2">
    <source>
        <dbReference type="EMBL" id="OSX61491.1"/>
    </source>
</evidence>
<dbReference type="OrthoDB" id="7691805at2759"/>
<evidence type="ECO:0000313" key="3">
    <source>
        <dbReference type="Proteomes" id="UP000194127"/>
    </source>
</evidence>
<sequence>MSSHHEWFLHYRPLAAPKRVYLGDEHHILAQGIGQVVISASLEDGSTNTGVIQNVLYVPDLNGNLLSVAQFDRNSYNVSFTDGKCCISNSDGNISAVGYIKENLYLLD</sequence>
<dbReference type="Proteomes" id="UP000194127">
    <property type="component" value="Unassembled WGS sequence"/>
</dbReference>
<dbReference type="GeneID" id="36330666"/>
<organism evidence="2 3">
    <name type="scientific">Postia placenta MAD-698-R-SB12</name>
    <dbReference type="NCBI Taxonomy" id="670580"/>
    <lineage>
        <taxon>Eukaryota</taxon>
        <taxon>Fungi</taxon>
        <taxon>Dikarya</taxon>
        <taxon>Basidiomycota</taxon>
        <taxon>Agaricomycotina</taxon>
        <taxon>Agaricomycetes</taxon>
        <taxon>Polyporales</taxon>
        <taxon>Adustoporiaceae</taxon>
        <taxon>Rhodonia</taxon>
    </lineage>
</organism>
<dbReference type="Pfam" id="PF22936">
    <property type="entry name" value="Pol_BBD"/>
    <property type="match status" value="1"/>
</dbReference>
<feature type="domain" description="Retrovirus-related Pol polyprotein from transposon TNT 1-94-like beta-barrel" evidence="1">
    <location>
        <begin position="1"/>
        <end position="76"/>
    </location>
</feature>
<dbReference type="RefSeq" id="XP_024338285.1">
    <property type="nucleotide sequence ID" value="XM_024485717.1"/>
</dbReference>
<dbReference type="AlphaFoldDB" id="A0A1X6MYP0"/>
<reference evidence="2 3" key="1">
    <citation type="submission" date="2017-04" db="EMBL/GenBank/DDBJ databases">
        <title>Genome Sequence of the Model Brown-Rot Fungus Postia placenta SB12.</title>
        <authorList>
            <consortium name="DOE Joint Genome Institute"/>
            <person name="Gaskell J."/>
            <person name="Kersten P."/>
            <person name="Larrondo L.F."/>
            <person name="Canessa P."/>
            <person name="Martinez D."/>
            <person name="Hibbett D."/>
            <person name="Schmoll M."/>
            <person name="Kubicek C.P."/>
            <person name="Martinez A.T."/>
            <person name="Yadav J."/>
            <person name="Master E."/>
            <person name="Magnuson J.K."/>
            <person name="James T."/>
            <person name="Yaver D."/>
            <person name="Berka R."/>
            <person name="Labutti K."/>
            <person name="Lipzen A."/>
            <person name="Aerts A."/>
            <person name="Barry K."/>
            <person name="Henrissat B."/>
            <person name="Blanchette R."/>
            <person name="Grigoriev I."/>
            <person name="Cullen D."/>
        </authorList>
    </citation>
    <scope>NUCLEOTIDE SEQUENCE [LARGE SCALE GENOMIC DNA]</scope>
    <source>
        <strain evidence="2 3">MAD-698-R-SB12</strain>
    </source>
</reference>
<protein>
    <recommendedName>
        <fullName evidence="1">Retrovirus-related Pol polyprotein from transposon TNT 1-94-like beta-barrel domain-containing protein</fullName>
    </recommendedName>
</protein>
<name>A0A1X6MYP0_9APHY</name>
<proteinExistence type="predicted"/>
<gene>
    <name evidence="2" type="ORF">POSPLADRAFT_1144619</name>
</gene>